<gene>
    <name evidence="1" type="ORF">ALMOND_2B004144</name>
</gene>
<protein>
    <submittedName>
        <fullName evidence="1">PREDICTED: putative nuclease HARBI1</fullName>
    </submittedName>
</protein>
<reference evidence="2" key="1">
    <citation type="journal article" date="2020" name="Plant J.">
        <title>Transposons played a major role in the diversification between the closely related almond and peach genomes: results from the almond genome sequence.</title>
        <authorList>
            <person name="Alioto T."/>
            <person name="Alexiou K.G."/>
            <person name="Bardil A."/>
            <person name="Barteri F."/>
            <person name="Castanera R."/>
            <person name="Cruz F."/>
            <person name="Dhingra A."/>
            <person name="Duval H."/>
            <person name="Fernandez I Marti A."/>
            <person name="Frias L."/>
            <person name="Galan B."/>
            <person name="Garcia J.L."/>
            <person name="Howad W."/>
            <person name="Gomez-Garrido J."/>
            <person name="Gut M."/>
            <person name="Julca I."/>
            <person name="Morata J."/>
            <person name="Puigdomenech P."/>
            <person name="Ribeca P."/>
            <person name="Rubio Cabetas M.J."/>
            <person name="Vlasova A."/>
            <person name="Wirthensohn M."/>
            <person name="Garcia-Mas J."/>
            <person name="Gabaldon T."/>
            <person name="Casacuberta J.M."/>
            <person name="Arus P."/>
        </authorList>
    </citation>
    <scope>NUCLEOTIDE SEQUENCE [LARGE SCALE GENOMIC DNA]</scope>
    <source>
        <strain evidence="2">cv. Texas</strain>
    </source>
</reference>
<feature type="non-terminal residue" evidence="1">
    <location>
        <position position="68"/>
    </location>
</feature>
<dbReference type="PANTHER" id="PTHR47150:SF5">
    <property type="entry name" value="OS07G0546750 PROTEIN"/>
    <property type="match status" value="1"/>
</dbReference>
<dbReference type="EMBL" id="CABIKO010001108">
    <property type="protein sequence ID" value="VVA40892.1"/>
    <property type="molecule type" value="Genomic_DNA"/>
</dbReference>
<sequence length="68" mass="7832">QTLTTTLRMLAYGAFVEQVDEIVRMGKSSILECLVRFYDAVENLYMGEYLCKPTPTDLQRLLQKAEAR</sequence>
<organism evidence="1 2">
    <name type="scientific">Prunus dulcis</name>
    <name type="common">Almond</name>
    <name type="synonym">Amygdalus dulcis</name>
    <dbReference type="NCBI Taxonomy" id="3755"/>
    <lineage>
        <taxon>Eukaryota</taxon>
        <taxon>Viridiplantae</taxon>
        <taxon>Streptophyta</taxon>
        <taxon>Embryophyta</taxon>
        <taxon>Tracheophyta</taxon>
        <taxon>Spermatophyta</taxon>
        <taxon>Magnoliopsida</taxon>
        <taxon>eudicotyledons</taxon>
        <taxon>Gunneridae</taxon>
        <taxon>Pentapetalae</taxon>
        <taxon>rosids</taxon>
        <taxon>fabids</taxon>
        <taxon>Rosales</taxon>
        <taxon>Rosaceae</taxon>
        <taxon>Amygdaloideae</taxon>
        <taxon>Amygdaleae</taxon>
        <taxon>Prunus</taxon>
    </lineage>
</organism>
<dbReference type="AlphaFoldDB" id="A0A5E4GN05"/>
<proteinExistence type="predicted"/>
<dbReference type="InParanoid" id="A0A5E4GN05"/>
<dbReference type="Gramene" id="VVA40892">
    <property type="protein sequence ID" value="VVA40892"/>
    <property type="gene ID" value="Prudul26B004144"/>
</dbReference>
<accession>A0A5E4GN05</accession>
<dbReference type="Proteomes" id="UP000327085">
    <property type="component" value="Unassembled WGS sequence"/>
</dbReference>
<evidence type="ECO:0000313" key="2">
    <source>
        <dbReference type="Proteomes" id="UP000327085"/>
    </source>
</evidence>
<dbReference type="PANTHER" id="PTHR47150">
    <property type="entry name" value="OS12G0169200 PROTEIN"/>
    <property type="match status" value="1"/>
</dbReference>
<evidence type="ECO:0000313" key="1">
    <source>
        <dbReference type="EMBL" id="VVA40892.1"/>
    </source>
</evidence>
<feature type="non-terminal residue" evidence="1">
    <location>
        <position position="1"/>
    </location>
</feature>
<name>A0A5E4GN05_PRUDU</name>